<keyword evidence="11" id="KW-1185">Reference proteome</keyword>
<sequence length="485" mass="48030">MRRTPIRALALATASLTLLAGTVTAVAGSASAAPKVPGADDYAPGMLSAMERDLGLSAESAVEVLTFQAAASDKQHDLAKTLGDAYAGAWVDTTEQALYVGVSDAAQAAAVEAAGATPILAENSLAELDAWKGALDSALDGRKAPQYYVDVESNSIVIDVARGSKGYVAAAVRNAGIPADAVTYTQTGVQPRTLINVIGGNAYYIGGSRCSVGFSATGGFVTAGHCGDVGNTTTSPTGTFQVSSFPGNDYAYVNTGSDDTPVGSVNNYSGGTVSVAGSTAAAVGATVCRSGSTTGWHCGTIQALNSSVTYSEGTVSGLIRTNVCAEPGDSGGSLLAGTQAQGMTSGGSGNCSSGGTTYFQPVNEALSAAGVSLITGGGGGGGTTCTGYASSFSGSLSSGGFTYKPSSSGVSAASGTIRGCLDGPSGVDFDLYLQKLSSGTWSTVAQGITSAPDETVTYSGTAGTYRWLVDSYSGSGSYTGGYTLP</sequence>
<reference evidence="10" key="1">
    <citation type="submission" date="2022-01" db="EMBL/GenBank/DDBJ databases">
        <title>Antribacter sp. nov., isolated from Guizhou of China.</title>
        <authorList>
            <person name="Chengliang C."/>
            <person name="Ya Z."/>
        </authorList>
    </citation>
    <scope>NUCLEOTIDE SEQUENCE</scope>
    <source>
        <strain evidence="10">KLBMP 9083</strain>
    </source>
</reference>
<evidence type="ECO:0000256" key="2">
    <source>
        <dbReference type="ARBA" id="ARBA00022670"/>
    </source>
</evidence>
<dbReference type="InterPro" id="IPR001316">
    <property type="entry name" value="Pept_S1A_streptogrisin"/>
</dbReference>
<dbReference type="Gene3D" id="2.40.10.10">
    <property type="entry name" value="Trypsin-like serine proteases"/>
    <property type="match status" value="2"/>
</dbReference>
<evidence type="ECO:0000259" key="9">
    <source>
        <dbReference type="Pfam" id="PF02983"/>
    </source>
</evidence>
<comment type="similarity">
    <text evidence="1">Belongs to the peptidase S1 family.</text>
</comment>
<keyword evidence="7" id="KW-1015">Disulfide bond</keyword>
<dbReference type="Gene3D" id="3.30.300.50">
    <property type="match status" value="2"/>
</dbReference>
<evidence type="ECO:0000313" key="10">
    <source>
        <dbReference type="EMBL" id="MCF4119564.1"/>
    </source>
</evidence>
<evidence type="ECO:0000256" key="6">
    <source>
        <dbReference type="ARBA" id="ARBA00023145"/>
    </source>
</evidence>
<dbReference type="Pfam" id="PF02983">
    <property type="entry name" value="Pro_Al_protease"/>
    <property type="match status" value="1"/>
</dbReference>
<keyword evidence="5" id="KW-0720">Serine protease</keyword>
<dbReference type="PRINTS" id="PR00861">
    <property type="entry name" value="ALYTICPTASE"/>
</dbReference>
<dbReference type="CDD" id="cd21112">
    <property type="entry name" value="alphaLP-like"/>
    <property type="match status" value="1"/>
</dbReference>
<dbReference type="GO" id="GO:0005576">
    <property type="term" value="C:extracellular region"/>
    <property type="evidence" value="ECO:0007669"/>
    <property type="project" value="InterPro"/>
</dbReference>
<dbReference type="InterPro" id="IPR009003">
    <property type="entry name" value="Peptidase_S1_PA"/>
</dbReference>
<keyword evidence="6" id="KW-0865">Zymogen</keyword>
<protein>
    <submittedName>
        <fullName evidence="10">S1 family peptidase</fullName>
    </submittedName>
</protein>
<evidence type="ECO:0000256" key="8">
    <source>
        <dbReference type="SAM" id="SignalP"/>
    </source>
</evidence>
<dbReference type="SUPFAM" id="SSF50494">
    <property type="entry name" value="Trypsin-like serine proteases"/>
    <property type="match status" value="1"/>
</dbReference>
<comment type="caution">
    <text evidence="10">The sequence shown here is derived from an EMBL/GenBank/DDBJ whole genome shotgun (WGS) entry which is preliminary data.</text>
</comment>
<accession>A0AA41U9X6</accession>
<evidence type="ECO:0000256" key="1">
    <source>
        <dbReference type="ARBA" id="ARBA00007664"/>
    </source>
</evidence>
<feature type="signal peptide" evidence="8">
    <location>
        <begin position="1"/>
        <end position="32"/>
    </location>
</feature>
<evidence type="ECO:0000256" key="4">
    <source>
        <dbReference type="ARBA" id="ARBA00022801"/>
    </source>
</evidence>
<keyword evidence="2" id="KW-0645">Protease</keyword>
<evidence type="ECO:0000256" key="3">
    <source>
        <dbReference type="ARBA" id="ARBA00022729"/>
    </source>
</evidence>
<proteinExistence type="inferred from homology"/>
<evidence type="ECO:0000256" key="5">
    <source>
        <dbReference type="ARBA" id="ARBA00022825"/>
    </source>
</evidence>
<dbReference type="AlphaFoldDB" id="A0AA41U9X6"/>
<evidence type="ECO:0000256" key="7">
    <source>
        <dbReference type="ARBA" id="ARBA00023157"/>
    </source>
</evidence>
<dbReference type="GO" id="GO:0006508">
    <property type="term" value="P:proteolysis"/>
    <property type="evidence" value="ECO:0007669"/>
    <property type="project" value="UniProtKB-KW"/>
</dbReference>
<dbReference type="InterPro" id="IPR043504">
    <property type="entry name" value="Peptidase_S1_PA_chymotrypsin"/>
</dbReference>
<gene>
    <name evidence="10" type="ORF">L1785_01050</name>
</gene>
<name>A0AA41U9X6_9MICO</name>
<feature type="chain" id="PRO_5041280773" evidence="8">
    <location>
        <begin position="33"/>
        <end position="485"/>
    </location>
</feature>
<dbReference type="RefSeq" id="WP_236087256.1">
    <property type="nucleotide sequence ID" value="NZ_JAKGSG010000005.1"/>
</dbReference>
<organism evidence="10 11">
    <name type="scientific">Antribacter soli</name>
    <dbReference type="NCBI Taxonomy" id="2910976"/>
    <lineage>
        <taxon>Bacteria</taxon>
        <taxon>Bacillati</taxon>
        <taxon>Actinomycetota</taxon>
        <taxon>Actinomycetes</taxon>
        <taxon>Micrococcales</taxon>
        <taxon>Promicromonosporaceae</taxon>
        <taxon>Antribacter</taxon>
    </lineage>
</organism>
<dbReference type="InterPro" id="IPR004236">
    <property type="entry name" value="Pept_S1_alpha_lytic"/>
</dbReference>
<dbReference type="InterPro" id="IPR035070">
    <property type="entry name" value="Streptogrisin_prodomain"/>
</dbReference>
<dbReference type="EMBL" id="JAKGSG010000005">
    <property type="protein sequence ID" value="MCF4119564.1"/>
    <property type="molecule type" value="Genomic_DNA"/>
</dbReference>
<evidence type="ECO:0000313" key="11">
    <source>
        <dbReference type="Proteomes" id="UP001165405"/>
    </source>
</evidence>
<dbReference type="Proteomes" id="UP001165405">
    <property type="component" value="Unassembled WGS sequence"/>
</dbReference>
<feature type="domain" description="Peptidase S1A alpha-lytic prodomain" evidence="9">
    <location>
        <begin position="123"/>
        <end position="178"/>
    </location>
</feature>
<keyword evidence="3 8" id="KW-0732">Signal</keyword>
<dbReference type="Gene3D" id="2.60.120.380">
    <property type="match status" value="1"/>
</dbReference>
<dbReference type="GO" id="GO:0004252">
    <property type="term" value="F:serine-type endopeptidase activity"/>
    <property type="evidence" value="ECO:0007669"/>
    <property type="project" value="InterPro"/>
</dbReference>
<keyword evidence="4" id="KW-0378">Hydrolase</keyword>